<dbReference type="AlphaFoldDB" id="A0A0F3GHC9"/>
<dbReference type="PANTHER" id="PTHR21485:SF6">
    <property type="entry name" value="N-ACYLNEURAMINATE CYTIDYLYLTRANSFERASE-RELATED"/>
    <property type="match status" value="1"/>
</dbReference>
<proteinExistence type="predicted"/>
<dbReference type="PANTHER" id="PTHR21485">
    <property type="entry name" value="HAD SUPERFAMILY MEMBERS CMAS AND KDSC"/>
    <property type="match status" value="1"/>
</dbReference>
<evidence type="ECO:0000313" key="2">
    <source>
        <dbReference type="Proteomes" id="UP000033423"/>
    </source>
</evidence>
<evidence type="ECO:0000313" key="1">
    <source>
        <dbReference type="EMBL" id="KJU81344.1"/>
    </source>
</evidence>
<accession>A0A0F3GHC9</accession>
<dbReference type="Proteomes" id="UP000033423">
    <property type="component" value="Unassembled WGS sequence"/>
</dbReference>
<sequence length="236" mass="27013">MYDIMQTCLILIPARGGSKGIPRKNMALIGDVPLLTFTIKAAIEAALPGRICLSTDDEEMRSFGLGFSIEVPFLRPQAFARDDSSMISVIKHALDWYDINYDFHPTAIMLLQPTCPFRKASSIIAAYHMFQRKDVDSLISVNVVSEHPCEYIIRTDTGFKFVMEPPDKPGRQNFPEVFFINGAIFITKVSFFKDKERLFDKNAQLYKITQNESLDIDTPMDIEYANWVYERNFKSL</sequence>
<keyword evidence="2" id="KW-1185">Reference proteome</keyword>
<organism evidence="1 2">
    <name type="scientific">Candidatus Magnetobacterium bavaricum</name>
    <dbReference type="NCBI Taxonomy" id="29290"/>
    <lineage>
        <taxon>Bacteria</taxon>
        <taxon>Pseudomonadati</taxon>
        <taxon>Nitrospirota</taxon>
        <taxon>Thermodesulfovibrionia</taxon>
        <taxon>Thermodesulfovibrionales</taxon>
        <taxon>Candidatus Magnetobacteriaceae</taxon>
        <taxon>Candidatus Magnetobacterium</taxon>
    </lineage>
</organism>
<dbReference type="InterPro" id="IPR029044">
    <property type="entry name" value="Nucleotide-diphossugar_trans"/>
</dbReference>
<dbReference type="CDD" id="cd02513">
    <property type="entry name" value="CMP-NeuAc_Synthase"/>
    <property type="match status" value="1"/>
</dbReference>
<dbReference type="SUPFAM" id="SSF53448">
    <property type="entry name" value="Nucleotide-diphospho-sugar transferases"/>
    <property type="match status" value="1"/>
</dbReference>
<dbReference type="EMBL" id="LACI01002732">
    <property type="protein sequence ID" value="KJU81344.1"/>
    <property type="molecule type" value="Genomic_DNA"/>
</dbReference>
<dbReference type="Gene3D" id="3.90.550.10">
    <property type="entry name" value="Spore Coat Polysaccharide Biosynthesis Protein SpsA, Chain A"/>
    <property type="match status" value="1"/>
</dbReference>
<protein>
    <submittedName>
        <fullName evidence="1">CMP-N-acetlyneuraminic acid synthetase</fullName>
    </submittedName>
</protein>
<gene>
    <name evidence="1" type="ORF">MBAV_006477</name>
</gene>
<dbReference type="GO" id="GO:0008781">
    <property type="term" value="F:N-acylneuraminate cytidylyltransferase activity"/>
    <property type="evidence" value="ECO:0007669"/>
    <property type="project" value="TreeGrafter"/>
</dbReference>
<name>A0A0F3GHC9_9BACT</name>
<dbReference type="Pfam" id="PF02348">
    <property type="entry name" value="CTP_transf_3"/>
    <property type="match status" value="1"/>
</dbReference>
<dbReference type="PATRIC" id="fig|29290.4.peg.8551"/>
<dbReference type="InterPro" id="IPR050793">
    <property type="entry name" value="CMP-NeuNAc_synthase"/>
</dbReference>
<reference evidence="1 2" key="1">
    <citation type="submission" date="2015-02" db="EMBL/GenBank/DDBJ databases">
        <title>Single-cell genomics of uncultivated deep-branching MTB reveals a conserved set of magnetosome genes.</title>
        <authorList>
            <person name="Kolinko S."/>
            <person name="Richter M."/>
            <person name="Glockner F.O."/>
            <person name="Brachmann A."/>
            <person name="Schuler D."/>
        </authorList>
    </citation>
    <scope>NUCLEOTIDE SEQUENCE [LARGE SCALE GENOMIC DNA]</scope>
    <source>
        <strain evidence="1">TM-1</strain>
    </source>
</reference>
<comment type="caution">
    <text evidence="1">The sequence shown here is derived from an EMBL/GenBank/DDBJ whole genome shotgun (WGS) entry which is preliminary data.</text>
</comment>
<dbReference type="InterPro" id="IPR003329">
    <property type="entry name" value="Cytidylyl_trans"/>
</dbReference>